<protein>
    <recommendedName>
        <fullName evidence="1">F-box domain-containing protein</fullName>
    </recommendedName>
</protein>
<dbReference type="InterPro" id="IPR001810">
    <property type="entry name" value="F-box_dom"/>
</dbReference>
<dbReference type="AlphaFoldDB" id="A0A2G5ELD4"/>
<organism evidence="2 3">
    <name type="scientific">Aquilegia coerulea</name>
    <name type="common">Rocky mountain columbine</name>
    <dbReference type="NCBI Taxonomy" id="218851"/>
    <lineage>
        <taxon>Eukaryota</taxon>
        <taxon>Viridiplantae</taxon>
        <taxon>Streptophyta</taxon>
        <taxon>Embryophyta</taxon>
        <taxon>Tracheophyta</taxon>
        <taxon>Spermatophyta</taxon>
        <taxon>Magnoliopsida</taxon>
        <taxon>Ranunculales</taxon>
        <taxon>Ranunculaceae</taxon>
        <taxon>Thalictroideae</taxon>
        <taxon>Aquilegia</taxon>
    </lineage>
</organism>
<proteinExistence type="predicted"/>
<dbReference type="PANTHER" id="PTHR44259:SF114">
    <property type="entry name" value="OS06G0707300 PROTEIN"/>
    <property type="match status" value="1"/>
</dbReference>
<accession>A0A2G5ELD4</accession>
<reference evidence="2 3" key="1">
    <citation type="submission" date="2017-09" db="EMBL/GenBank/DDBJ databases">
        <title>WGS assembly of Aquilegia coerulea Goldsmith.</title>
        <authorList>
            <person name="Hodges S."/>
            <person name="Kramer E."/>
            <person name="Nordborg M."/>
            <person name="Tomkins J."/>
            <person name="Borevitz J."/>
            <person name="Derieg N."/>
            <person name="Yan J."/>
            <person name="Mihaltcheva S."/>
            <person name="Hayes R.D."/>
            <person name="Rokhsar D."/>
        </authorList>
    </citation>
    <scope>NUCLEOTIDE SEQUENCE [LARGE SCALE GENOMIC DNA]</scope>
    <source>
        <strain evidence="3">cv. Goldsmith</strain>
    </source>
</reference>
<dbReference type="SUPFAM" id="SSF81383">
    <property type="entry name" value="F-box domain"/>
    <property type="match status" value="1"/>
</dbReference>
<dbReference type="EMBL" id="KZ305024">
    <property type="protein sequence ID" value="PIA56575.1"/>
    <property type="molecule type" value="Genomic_DNA"/>
</dbReference>
<dbReference type="SMART" id="SM00256">
    <property type="entry name" value="FBOX"/>
    <property type="match status" value="1"/>
</dbReference>
<evidence type="ECO:0000313" key="2">
    <source>
        <dbReference type="EMBL" id="PIA56575.1"/>
    </source>
</evidence>
<dbReference type="OrthoDB" id="642536at2759"/>
<dbReference type="STRING" id="218851.A0A2G5ELD4"/>
<feature type="domain" description="F-box" evidence="1">
    <location>
        <begin position="9"/>
        <end position="50"/>
    </location>
</feature>
<dbReference type="PANTHER" id="PTHR44259">
    <property type="entry name" value="OS07G0183000 PROTEIN-RELATED"/>
    <property type="match status" value="1"/>
</dbReference>
<dbReference type="Gene3D" id="1.20.1280.50">
    <property type="match status" value="1"/>
</dbReference>
<keyword evidence="3" id="KW-1185">Reference proteome</keyword>
<dbReference type="InterPro" id="IPR036047">
    <property type="entry name" value="F-box-like_dom_sf"/>
</dbReference>
<dbReference type="InterPro" id="IPR005174">
    <property type="entry name" value="KIB1-4_b-propeller"/>
</dbReference>
<name>A0A2G5ELD4_AQUCA</name>
<sequence>MAGVDWSKLPIELWSLIGNKLDAAADCVRFRAVSKSWRSLLPFCQPPWLMLAESKLTLHQQLLEETVKPCPYRAFVVVGEQHIHLLELPEVQDSSCIGSSGTWLIIIDLEKRMHLLNPFSRVQIDLPSLTKLLWKAKVIISSTPSSSDCIAIVIQSYSNKLAIARPGDAFWTTVETPLDWIQDIIFYRNQFYVLSNKGMVMVCNIGDGQQSPKFSVLSDEHEIIHGAAINYLVERLGELLLVSKFVDKKDHSYMKTVRFEVYKLDFASRKWSGLKSLGGHSLFLGLNTSVSVLASDYSGWVKRNCIYFTDDDSRGRGSLDAGVYDLEDNSIESHYDRTSASLQSPLIWIVPSYVPTPHSNI</sequence>
<dbReference type="InterPro" id="IPR050942">
    <property type="entry name" value="F-box_BR-signaling"/>
</dbReference>
<gene>
    <name evidence="2" type="ORF">AQUCO_00700725v1</name>
</gene>
<dbReference type="Pfam" id="PF03478">
    <property type="entry name" value="Beta-prop_KIB1-4"/>
    <property type="match status" value="1"/>
</dbReference>
<dbReference type="InParanoid" id="A0A2G5ELD4"/>
<evidence type="ECO:0000259" key="1">
    <source>
        <dbReference type="SMART" id="SM00256"/>
    </source>
</evidence>
<dbReference type="Proteomes" id="UP000230069">
    <property type="component" value="Unassembled WGS sequence"/>
</dbReference>
<evidence type="ECO:0000313" key="3">
    <source>
        <dbReference type="Proteomes" id="UP000230069"/>
    </source>
</evidence>
<dbReference type="FunCoup" id="A0A2G5ELD4">
    <property type="interactions" value="271"/>
</dbReference>